<dbReference type="InterPro" id="IPR013584">
    <property type="entry name" value="RAP"/>
</dbReference>
<dbReference type="PROSITE" id="PS51286">
    <property type="entry name" value="RAP"/>
    <property type="match status" value="1"/>
</dbReference>
<accession>A0AAV0G1U0</accession>
<dbReference type="GO" id="GO:1901259">
    <property type="term" value="P:chloroplast rRNA processing"/>
    <property type="evidence" value="ECO:0007669"/>
    <property type="project" value="TreeGrafter"/>
</dbReference>
<dbReference type="Proteomes" id="UP001152523">
    <property type="component" value="Unassembled WGS sequence"/>
</dbReference>
<proteinExistence type="predicted"/>
<feature type="region of interest" description="Disordered" evidence="1">
    <location>
        <begin position="458"/>
        <end position="477"/>
    </location>
</feature>
<reference evidence="3" key="1">
    <citation type="submission" date="2022-07" db="EMBL/GenBank/DDBJ databases">
        <authorList>
            <person name="Macas J."/>
            <person name="Novak P."/>
            <person name="Neumann P."/>
        </authorList>
    </citation>
    <scope>NUCLEOTIDE SEQUENCE</scope>
</reference>
<comment type="caution">
    <text evidence="3">The sequence shown here is derived from an EMBL/GenBank/DDBJ whole genome shotgun (WGS) entry which is preliminary data.</text>
</comment>
<dbReference type="GO" id="GO:0000963">
    <property type="term" value="P:mitochondrial RNA processing"/>
    <property type="evidence" value="ECO:0007669"/>
    <property type="project" value="TreeGrafter"/>
</dbReference>
<dbReference type="PANTHER" id="PTHR21228:SF40">
    <property type="entry name" value="LD45607P"/>
    <property type="match status" value="1"/>
</dbReference>
<feature type="compositionally biased region" description="Basic and acidic residues" evidence="1">
    <location>
        <begin position="462"/>
        <end position="477"/>
    </location>
</feature>
<dbReference type="PANTHER" id="PTHR21228">
    <property type="entry name" value="FAST LEU-RICH DOMAIN-CONTAINING"/>
    <property type="match status" value="1"/>
</dbReference>
<dbReference type="AlphaFoldDB" id="A0AAV0G1U0"/>
<evidence type="ECO:0000313" key="4">
    <source>
        <dbReference type="Proteomes" id="UP001152523"/>
    </source>
</evidence>
<dbReference type="GO" id="GO:0003723">
    <property type="term" value="F:RNA binding"/>
    <property type="evidence" value="ECO:0007669"/>
    <property type="project" value="TreeGrafter"/>
</dbReference>
<dbReference type="Pfam" id="PF08373">
    <property type="entry name" value="RAP"/>
    <property type="match status" value="1"/>
</dbReference>
<dbReference type="Gene3D" id="3.40.960.10">
    <property type="entry name" value="VSR Endonuclease"/>
    <property type="match status" value="1"/>
</dbReference>
<dbReference type="InterPro" id="IPR050870">
    <property type="entry name" value="FAST_kinase"/>
</dbReference>
<feature type="domain" description="RAP" evidence="2">
    <location>
        <begin position="619"/>
        <end position="677"/>
    </location>
</feature>
<keyword evidence="4" id="KW-1185">Reference proteome</keyword>
<sequence>METVSLNPFLTFKKPLLLFPAVFSETPQNAVLITCPRFELSSKSGFHFRMTCCINPSRNYNDEISDFDDDESEEDEYIVSEVSGGTSDGVDWEAKFLGEMRISPKKTKENQPKSRLLPDTDKMDWCVKARKIALKSIEARGLTPVAKGMIIGGENTKKKFKKKFQTKKKVEHFVKTDDGRLDFSSEEDVFDLDDEHLSDTNDDDDKNDIKRNISAFAGGMFKERMAKTMETFVERLSRFSGPSDRKKEISLNKAIVDAQTAEEVLEVSSDTIMAVAKGLSPSPLSPLNIATSLHRIAKNMDKVSMTTSQRLAFARRREMCMLVAIAMTSLPECSPQGVSNIAWALSKVGGGLLYLSEMDRVAEVASAKVDEFNSQNVANVAGAFASMRHSAPELFSGLSRRACAVIDTFQPQEIAQMLWAFASLYEPVDLLLDALDHVFSDANQFQCCSDYKVKRTGPSISPHHEESGSESGGHTDKLQTDSTSPILVFNRDQLGNICWSFSVFGQLDRVFFSHVWNTMNHFEEQRISEQYREDVMFASQVHQTNQCLKLEYPNLPFSLKSSLEEKISRAGRTKRFNEKVTSSFEEEVARLLVSTGLDWVREYDVDGYTLDAVVIDKKIGLEIDGPTHFSRNIESPLGHTMLKRRYITAAGWKLVSVSQQEWEKLKGGFEQLDFLRGILRHHIFEGNSYLV</sequence>
<dbReference type="GO" id="GO:0005759">
    <property type="term" value="C:mitochondrial matrix"/>
    <property type="evidence" value="ECO:0007669"/>
    <property type="project" value="TreeGrafter"/>
</dbReference>
<dbReference type="SMART" id="SM00952">
    <property type="entry name" value="RAP"/>
    <property type="match status" value="1"/>
</dbReference>
<evidence type="ECO:0000259" key="2">
    <source>
        <dbReference type="PROSITE" id="PS51286"/>
    </source>
</evidence>
<protein>
    <recommendedName>
        <fullName evidence="2">RAP domain-containing protein</fullName>
    </recommendedName>
</protein>
<dbReference type="GO" id="GO:0044528">
    <property type="term" value="P:regulation of mitochondrial mRNA stability"/>
    <property type="evidence" value="ECO:0007669"/>
    <property type="project" value="TreeGrafter"/>
</dbReference>
<dbReference type="GO" id="GO:0035770">
    <property type="term" value="C:ribonucleoprotein granule"/>
    <property type="evidence" value="ECO:0007669"/>
    <property type="project" value="TreeGrafter"/>
</dbReference>
<evidence type="ECO:0000313" key="3">
    <source>
        <dbReference type="EMBL" id="CAH9141897.1"/>
    </source>
</evidence>
<evidence type="ECO:0000256" key="1">
    <source>
        <dbReference type="SAM" id="MobiDB-lite"/>
    </source>
</evidence>
<dbReference type="EMBL" id="CAMAPF010001034">
    <property type="protein sequence ID" value="CAH9141897.1"/>
    <property type="molecule type" value="Genomic_DNA"/>
</dbReference>
<name>A0AAV0G1U0_9ASTE</name>
<organism evidence="3 4">
    <name type="scientific">Cuscuta epithymum</name>
    <dbReference type="NCBI Taxonomy" id="186058"/>
    <lineage>
        <taxon>Eukaryota</taxon>
        <taxon>Viridiplantae</taxon>
        <taxon>Streptophyta</taxon>
        <taxon>Embryophyta</taxon>
        <taxon>Tracheophyta</taxon>
        <taxon>Spermatophyta</taxon>
        <taxon>Magnoliopsida</taxon>
        <taxon>eudicotyledons</taxon>
        <taxon>Gunneridae</taxon>
        <taxon>Pentapetalae</taxon>
        <taxon>asterids</taxon>
        <taxon>lamiids</taxon>
        <taxon>Solanales</taxon>
        <taxon>Convolvulaceae</taxon>
        <taxon>Cuscuteae</taxon>
        <taxon>Cuscuta</taxon>
        <taxon>Cuscuta subgen. Cuscuta</taxon>
    </lineage>
</organism>
<dbReference type="GO" id="GO:0009507">
    <property type="term" value="C:chloroplast"/>
    <property type="evidence" value="ECO:0007669"/>
    <property type="project" value="TreeGrafter"/>
</dbReference>
<gene>
    <name evidence="3" type="ORF">CEPIT_LOCUS39482</name>
</gene>